<accession>A0AAF0D2V4</accession>
<feature type="transmembrane region" description="Helical" evidence="1">
    <location>
        <begin position="94"/>
        <end position="112"/>
    </location>
</feature>
<keyword evidence="1" id="KW-0472">Membrane</keyword>
<reference evidence="2" key="2">
    <citation type="journal article" date="2022" name="Nat. Microbiol.">
        <title>A closed Candidatus Odinarchaeum chromosome exposes Asgard archaeal viruses.</title>
        <authorList>
            <person name="Tamarit D."/>
            <person name="Caceres E.F."/>
            <person name="Krupovic M."/>
            <person name="Nijland R."/>
            <person name="Eme L."/>
            <person name="Robinson N.P."/>
            <person name="Ettema T.J.G."/>
        </authorList>
    </citation>
    <scope>NUCLEOTIDE SEQUENCE</scope>
    <source>
        <strain evidence="2">LCB_4</strain>
    </source>
</reference>
<reference evidence="2" key="1">
    <citation type="journal article" date="2017" name="Nature">
        <title>Asgard archaea illuminate the origin of eukaryotic cellular complexity.</title>
        <authorList>
            <person name="Zaremba-Niedzwiedzka K."/>
            <person name="Caceres E.F."/>
            <person name="Saw J.H."/>
            <person name="Backstrom D."/>
            <person name="Juzokaite L."/>
            <person name="Vancaester E."/>
            <person name="Seitz K.W."/>
            <person name="Anantharaman K."/>
            <person name="Starnawski P."/>
            <person name="Kjeldsen K.U."/>
            <person name="Scott M.B."/>
            <person name="Nunoura T."/>
            <person name="Banfield J.F."/>
            <person name="Schramm A."/>
            <person name="Baker B.J."/>
            <person name="Spang A."/>
            <person name="Ettema T.J.G."/>
        </authorList>
    </citation>
    <scope>NUCLEOTIDE SEQUENCE</scope>
    <source>
        <strain evidence="2">LCB_4</strain>
    </source>
</reference>
<dbReference type="Proteomes" id="UP000186851">
    <property type="component" value="Chromosome"/>
</dbReference>
<evidence type="ECO:0000313" key="3">
    <source>
        <dbReference type="Proteomes" id="UP000186851"/>
    </source>
</evidence>
<evidence type="ECO:0000256" key="1">
    <source>
        <dbReference type="SAM" id="Phobius"/>
    </source>
</evidence>
<proteinExistence type="predicted"/>
<dbReference type="AlphaFoldDB" id="A0AAF0D2V4"/>
<gene>
    <name evidence="2" type="ORF">OdinLCB4_001835</name>
</gene>
<name>A0AAF0D2V4_ODILC</name>
<sequence>MGKVKKLYCPIHDRWFDPREGLCPLCEVEEDAQTDSLNNPINDEENESFEPEFLLIQPVSFEGQVLDSEDLRLYQEQALRNIEEVHKRIKRFRFINALSIIIFMALLIILFLI</sequence>
<keyword evidence="1" id="KW-0812">Transmembrane</keyword>
<organism evidence="2 3">
    <name type="scientific">Odinarchaeota yellowstonii (strain LCB_4)</name>
    <dbReference type="NCBI Taxonomy" id="1841599"/>
    <lineage>
        <taxon>Archaea</taxon>
        <taxon>Promethearchaeati</taxon>
        <taxon>Candidatus Odinarchaeota</taxon>
        <taxon>Candidatus Odinarchaeia</taxon>
        <taxon>Candidatus Odinarchaeales</taxon>
        <taxon>Candidatus Odinarchaeaceae</taxon>
        <taxon>Candidatus Odinarchaeum</taxon>
    </lineage>
</organism>
<keyword evidence="1" id="KW-1133">Transmembrane helix</keyword>
<dbReference type="EMBL" id="CP091871">
    <property type="protein sequence ID" value="WEU40693.1"/>
    <property type="molecule type" value="Genomic_DNA"/>
</dbReference>
<protein>
    <submittedName>
        <fullName evidence="2">Uncharacterized protein</fullName>
    </submittedName>
</protein>
<evidence type="ECO:0000313" key="2">
    <source>
        <dbReference type="EMBL" id="WEU40693.1"/>
    </source>
</evidence>
<dbReference type="KEGG" id="oyw:OdinLCB4_001835"/>